<dbReference type="Gene3D" id="3.60.15.10">
    <property type="entry name" value="Ribonuclease Z/Hydroxyacylglutathione hydrolase-like"/>
    <property type="match status" value="1"/>
</dbReference>
<dbReference type="SMART" id="SM00849">
    <property type="entry name" value="Lactamase_B"/>
    <property type="match status" value="1"/>
</dbReference>
<dbReference type="GO" id="GO:0016787">
    <property type="term" value="F:hydrolase activity"/>
    <property type="evidence" value="ECO:0007669"/>
    <property type="project" value="UniProtKB-KW"/>
</dbReference>
<dbReference type="InterPro" id="IPR001279">
    <property type="entry name" value="Metallo-B-lactamas"/>
</dbReference>
<dbReference type="Proteomes" id="UP000317265">
    <property type="component" value="Unassembled WGS sequence"/>
</dbReference>
<dbReference type="Pfam" id="PF10996">
    <property type="entry name" value="Beta-Casp"/>
    <property type="match status" value="1"/>
</dbReference>
<feature type="domain" description="Beta-Casp" evidence="3">
    <location>
        <begin position="226"/>
        <end position="337"/>
    </location>
</feature>
<evidence type="ECO:0000256" key="1">
    <source>
        <dbReference type="ARBA" id="ARBA00022801"/>
    </source>
</evidence>
<keyword evidence="1 5" id="KW-0378">Hydrolase</keyword>
<dbReference type="InterPro" id="IPR022712">
    <property type="entry name" value="Beta_Casp"/>
</dbReference>
<dbReference type="InterPro" id="IPR011108">
    <property type="entry name" value="RMMBL"/>
</dbReference>
<dbReference type="Gene3D" id="3.40.50.10890">
    <property type="match status" value="1"/>
</dbReference>
<dbReference type="EMBL" id="RXIH01000033">
    <property type="protein sequence ID" value="RZN55912.1"/>
    <property type="molecule type" value="Genomic_DNA"/>
</dbReference>
<evidence type="ECO:0000259" key="3">
    <source>
        <dbReference type="SMART" id="SM01027"/>
    </source>
</evidence>
<dbReference type="GO" id="GO:0004521">
    <property type="term" value="F:RNA endonuclease activity"/>
    <property type="evidence" value="ECO:0007669"/>
    <property type="project" value="TreeGrafter"/>
</dbReference>
<protein>
    <submittedName>
        <fullName evidence="5">MBL fold metallo-hydrolase</fullName>
    </submittedName>
</protein>
<dbReference type="Pfam" id="PF00753">
    <property type="entry name" value="Lactamase_B"/>
    <property type="match status" value="1"/>
</dbReference>
<dbReference type="PANTHER" id="PTHR11203:SF52">
    <property type="entry name" value="MRNA 3-END PROCESSING FACTOR"/>
    <property type="match status" value="1"/>
</dbReference>
<name>A0A523BDS5_9CREN</name>
<dbReference type="SMART" id="SM01027">
    <property type="entry name" value="Beta-Casp"/>
    <property type="match status" value="1"/>
</dbReference>
<gene>
    <name evidence="5" type="ORF">DSO09_03010</name>
    <name evidence="4" type="ORF">EF809_04275</name>
</gene>
<evidence type="ECO:0000313" key="4">
    <source>
        <dbReference type="EMBL" id="RZN55912.1"/>
    </source>
</evidence>
<feature type="domain" description="Metallo-beta-lactamase" evidence="2">
    <location>
        <begin position="14"/>
        <end position="213"/>
    </location>
</feature>
<dbReference type="AlphaFoldDB" id="A0A523BDS5"/>
<dbReference type="Pfam" id="PF07521">
    <property type="entry name" value="RMMBL"/>
    <property type="match status" value="1"/>
</dbReference>
<reference evidence="5 7" key="1">
    <citation type="journal article" date="2019" name="Nat. Microbiol.">
        <title>Expanding anaerobic alkane metabolism in the domain of Archaea.</title>
        <authorList>
            <person name="Wang Y."/>
            <person name="Wegener G."/>
            <person name="Hou J."/>
            <person name="Wang F."/>
            <person name="Xiao X."/>
        </authorList>
    </citation>
    <scope>NUCLEOTIDE SEQUENCE [LARGE SCALE GENOMIC DNA]</scope>
    <source>
        <strain evidence="5">WYZ-LMO11</strain>
    </source>
</reference>
<sequence>MVKINVLGGGKEVGRSGFEIREDDTSILLDYGVMLKENKPIFPLSIPPREIDGIILTHAHLDHSGALPIFYISENPRIYMRSITKELTDLLIRDLLHLSSYLLPYETIELKLMIDRARKIKKNFKIKNIEVKTFNSGHIPGSINVLLNVNGKKIWYSGDINTRETALLNKGELPDEEIDFAIIESTYGLIDHPPREECERKLIETLNEVIEGGGRVLIPAFSVGRSQEILCILKKYNFKHPIVIDGMSRAATKIIAKWPNELRDYKLLRSAMSKAFWIRGQKDRDKILKKPCVIISSSGMLTGGASTYYMDIMRNNEKDCVVVLVSYQIPGTPGRTLLDEKVYGVNKEKVKCRVEWIDFSSHCGRSELIKIIKSLKGNPEVLCIHGDENSCEGLANEIRQEIGLKAYAPSLGESFTI</sequence>
<accession>A0A523BDS5</accession>
<comment type="caution">
    <text evidence="5">The sequence shown here is derived from an EMBL/GenBank/DDBJ whole genome shotgun (WGS) entry which is preliminary data.</text>
</comment>
<reference evidence="4 6" key="2">
    <citation type="journal article" date="2019" name="Nat. Microbiol.">
        <title>Wide diversity of methane and short-chain alkane metabolisms in uncultured archaea.</title>
        <authorList>
            <person name="Borrel G."/>
            <person name="Adam P.S."/>
            <person name="McKay L.J."/>
            <person name="Chen L.X."/>
            <person name="Sierra-Garcia I.N."/>
            <person name="Sieber C.M."/>
            <person name="Letourneur Q."/>
            <person name="Ghozlane A."/>
            <person name="Andersen G.L."/>
            <person name="Li W.J."/>
            <person name="Hallam S.J."/>
            <person name="Muyzer G."/>
            <person name="de Oliveira V.M."/>
            <person name="Inskeep W.P."/>
            <person name="Banfield J.F."/>
            <person name="Gribaldo S."/>
        </authorList>
    </citation>
    <scope>NUCLEOTIDE SEQUENCE [LARGE SCALE GENOMIC DNA]</scope>
    <source>
        <strain evidence="4">Verst-YHS</strain>
    </source>
</reference>
<dbReference type="EMBL" id="QNVI01000040">
    <property type="protein sequence ID" value="TDA39012.1"/>
    <property type="molecule type" value="Genomic_DNA"/>
</dbReference>
<evidence type="ECO:0000259" key="2">
    <source>
        <dbReference type="SMART" id="SM00849"/>
    </source>
</evidence>
<evidence type="ECO:0000313" key="7">
    <source>
        <dbReference type="Proteomes" id="UP000317265"/>
    </source>
</evidence>
<evidence type="ECO:0000313" key="5">
    <source>
        <dbReference type="EMBL" id="TDA39012.1"/>
    </source>
</evidence>
<organism evidence="5 7">
    <name type="scientific">Thermoproteota archaeon</name>
    <dbReference type="NCBI Taxonomy" id="2056631"/>
    <lineage>
        <taxon>Archaea</taxon>
        <taxon>Thermoproteota</taxon>
    </lineage>
</organism>
<dbReference type="Proteomes" id="UP000316080">
    <property type="component" value="Unassembled WGS sequence"/>
</dbReference>
<dbReference type="InterPro" id="IPR050698">
    <property type="entry name" value="MBL"/>
</dbReference>
<dbReference type="PANTHER" id="PTHR11203">
    <property type="entry name" value="CLEAVAGE AND POLYADENYLATION SPECIFICITY FACTOR FAMILY MEMBER"/>
    <property type="match status" value="1"/>
</dbReference>
<dbReference type="SUPFAM" id="SSF56281">
    <property type="entry name" value="Metallo-hydrolase/oxidoreductase"/>
    <property type="match status" value="1"/>
</dbReference>
<evidence type="ECO:0000313" key="6">
    <source>
        <dbReference type="Proteomes" id="UP000316080"/>
    </source>
</evidence>
<dbReference type="InterPro" id="IPR036866">
    <property type="entry name" value="RibonucZ/Hydroxyglut_hydro"/>
</dbReference>
<proteinExistence type="predicted"/>